<evidence type="ECO:0000259" key="3">
    <source>
        <dbReference type="PROSITE" id="PS50110"/>
    </source>
</evidence>
<dbReference type="Proteomes" id="UP000076959">
    <property type="component" value="Unassembled WGS sequence"/>
</dbReference>
<proteinExistence type="predicted"/>
<comment type="caution">
    <text evidence="4">The sequence shown here is derived from an EMBL/GenBank/DDBJ whole genome shotgun (WGS) entry which is preliminary data.</text>
</comment>
<dbReference type="GO" id="GO:0000160">
    <property type="term" value="P:phosphorelay signal transduction system"/>
    <property type="evidence" value="ECO:0007669"/>
    <property type="project" value="InterPro"/>
</dbReference>
<dbReference type="PANTHER" id="PTHR44591:SF23">
    <property type="entry name" value="CHEY SUBFAMILY"/>
    <property type="match status" value="1"/>
</dbReference>
<dbReference type="Gene3D" id="3.40.50.2300">
    <property type="match status" value="1"/>
</dbReference>
<protein>
    <submittedName>
        <fullName evidence="4">Two-component system response regulator</fullName>
    </submittedName>
</protein>
<keyword evidence="1 2" id="KW-0597">Phosphoprotein</keyword>
<name>A0A176Y8D7_9BRAD</name>
<keyword evidence="5" id="KW-1185">Reference proteome</keyword>
<dbReference type="InterPro" id="IPR050595">
    <property type="entry name" value="Bact_response_regulator"/>
</dbReference>
<dbReference type="PROSITE" id="PS50110">
    <property type="entry name" value="RESPONSE_REGULATORY"/>
    <property type="match status" value="1"/>
</dbReference>
<dbReference type="SUPFAM" id="SSF52172">
    <property type="entry name" value="CheY-like"/>
    <property type="match status" value="1"/>
</dbReference>
<feature type="domain" description="Response regulatory" evidence="3">
    <location>
        <begin position="3"/>
        <end position="119"/>
    </location>
</feature>
<dbReference type="STRING" id="1505087.AYJ54_33090"/>
<dbReference type="AlphaFoldDB" id="A0A176Y8D7"/>
<dbReference type="PANTHER" id="PTHR44591">
    <property type="entry name" value="STRESS RESPONSE REGULATOR PROTEIN 1"/>
    <property type="match status" value="1"/>
</dbReference>
<dbReference type="Pfam" id="PF00072">
    <property type="entry name" value="Response_reg"/>
    <property type="match status" value="1"/>
</dbReference>
<evidence type="ECO:0000313" key="5">
    <source>
        <dbReference type="Proteomes" id="UP000076959"/>
    </source>
</evidence>
<organism evidence="4 5">
    <name type="scientific">Bradyrhizobium centrolobii</name>
    <dbReference type="NCBI Taxonomy" id="1505087"/>
    <lineage>
        <taxon>Bacteria</taxon>
        <taxon>Pseudomonadati</taxon>
        <taxon>Pseudomonadota</taxon>
        <taxon>Alphaproteobacteria</taxon>
        <taxon>Hyphomicrobiales</taxon>
        <taxon>Nitrobacteraceae</taxon>
        <taxon>Bradyrhizobium</taxon>
    </lineage>
</organism>
<dbReference type="InterPro" id="IPR011006">
    <property type="entry name" value="CheY-like_superfamily"/>
</dbReference>
<evidence type="ECO:0000256" key="2">
    <source>
        <dbReference type="PROSITE-ProRule" id="PRU00169"/>
    </source>
</evidence>
<evidence type="ECO:0000313" key="4">
    <source>
        <dbReference type="EMBL" id="OAE99606.1"/>
    </source>
</evidence>
<reference evidence="4 5" key="1">
    <citation type="submission" date="2016-03" db="EMBL/GenBank/DDBJ databases">
        <title>Draft Genome Sequence of the Strain BR 10245 (Bradyrhizobium sp.) isolated from nodules of Centrolobium paraense.</title>
        <authorList>
            <person name="Simoes-Araujo J.L.Sr."/>
            <person name="Barauna A.C."/>
            <person name="Silva K."/>
            <person name="Zilli J.E."/>
        </authorList>
    </citation>
    <scope>NUCLEOTIDE SEQUENCE [LARGE SCALE GENOMIC DNA]</scope>
    <source>
        <strain evidence="4 5">BR 10245</strain>
    </source>
</reference>
<accession>A0A176Y8D7</accession>
<evidence type="ECO:0000256" key="1">
    <source>
        <dbReference type="ARBA" id="ARBA00022553"/>
    </source>
</evidence>
<dbReference type="SMART" id="SM00448">
    <property type="entry name" value="REC"/>
    <property type="match status" value="1"/>
</dbReference>
<feature type="modified residue" description="4-aspartylphosphate" evidence="2">
    <location>
        <position position="52"/>
    </location>
</feature>
<sequence>MVKILYIEDNEDNIYMVSRRLHRKGYDVLVARDGEEGLALVKSQVPDLILMDLGLPVIDGWEVTRQLRAAPETAAVPIIALSAHAMPEDRERALAAGCNDFIAKPTNFPRLLDRIEALLRERPRDE</sequence>
<dbReference type="InterPro" id="IPR001789">
    <property type="entry name" value="Sig_transdc_resp-reg_receiver"/>
</dbReference>
<gene>
    <name evidence="4" type="ORF">AYJ54_33090</name>
</gene>
<dbReference type="RefSeq" id="WP_063708373.1">
    <property type="nucleotide sequence ID" value="NZ_LUUB01000119.1"/>
</dbReference>
<dbReference type="OrthoDB" id="9801602at2"/>
<dbReference type="EMBL" id="LUUB01000119">
    <property type="protein sequence ID" value="OAE99606.1"/>
    <property type="molecule type" value="Genomic_DNA"/>
</dbReference>